<protein>
    <submittedName>
        <fullName evidence="1">Uncharacterized protein</fullName>
    </submittedName>
</protein>
<gene>
    <name evidence="1" type="ORF">SAMN05421779_105178</name>
</gene>
<keyword evidence="2" id="KW-1185">Reference proteome</keyword>
<accession>A0A1N7NKC5</accession>
<dbReference type="EMBL" id="FTOA01000005">
    <property type="protein sequence ID" value="SIS98668.1"/>
    <property type="molecule type" value="Genomic_DNA"/>
</dbReference>
<name>A0A1N7NKC5_9PROT</name>
<evidence type="ECO:0000313" key="1">
    <source>
        <dbReference type="EMBL" id="SIS98668.1"/>
    </source>
</evidence>
<evidence type="ECO:0000313" key="2">
    <source>
        <dbReference type="Proteomes" id="UP000185678"/>
    </source>
</evidence>
<dbReference type="STRING" id="80876.SAMN05421779_105178"/>
<dbReference type="RefSeq" id="WP_076401102.1">
    <property type="nucleotide sequence ID" value="NZ_FTOA01000005.1"/>
</dbReference>
<dbReference type="AlphaFoldDB" id="A0A1N7NKC5"/>
<dbReference type="Proteomes" id="UP000185678">
    <property type="component" value="Unassembled WGS sequence"/>
</dbReference>
<sequence>MSFQSLPPHADPVPSSCSLAVHTLPAMLQNVAALTSGRVTLSQGRVDGWPSNDVPLVVMYSPNLQNLTHMRRQTQAIGIRFLGYDRVNTLMDALSVLVPVVVIIDEADSEQACRIGRQVLADDFTINMVRLVDDAEAQAEVEEQPMVTAVNSGATNHDGPFLGKLNRGMSSSRLAMALGRLGVLPRRLTVVKA</sequence>
<organism evidence="1 2">
    <name type="scientific">Insolitispirillum peregrinum</name>
    <dbReference type="NCBI Taxonomy" id="80876"/>
    <lineage>
        <taxon>Bacteria</taxon>
        <taxon>Pseudomonadati</taxon>
        <taxon>Pseudomonadota</taxon>
        <taxon>Alphaproteobacteria</taxon>
        <taxon>Rhodospirillales</taxon>
        <taxon>Novispirillaceae</taxon>
        <taxon>Insolitispirillum</taxon>
    </lineage>
</organism>
<proteinExistence type="predicted"/>
<reference evidence="1 2" key="1">
    <citation type="submission" date="2017-01" db="EMBL/GenBank/DDBJ databases">
        <authorList>
            <person name="Mah S.A."/>
            <person name="Swanson W.J."/>
            <person name="Moy G.W."/>
            <person name="Vacquier V.D."/>
        </authorList>
    </citation>
    <scope>NUCLEOTIDE SEQUENCE [LARGE SCALE GENOMIC DNA]</scope>
    <source>
        <strain evidence="1 2">DSM 11589</strain>
    </source>
</reference>